<comment type="caution">
    <text evidence="1">The sequence shown here is derived from an EMBL/GenBank/DDBJ whole genome shotgun (WGS) entry which is preliminary data.</text>
</comment>
<keyword evidence="2" id="KW-1185">Reference proteome</keyword>
<evidence type="ECO:0000313" key="2">
    <source>
        <dbReference type="Proteomes" id="UP000033618"/>
    </source>
</evidence>
<dbReference type="AlphaFoldDB" id="A0A0F5JTY0"/>
<protein>
    <submittedName>
        <fullName evidence="1">Uncharacterized protein</fullName>
    </submittedName>
</protein>
<organism evidence="1 2">
    <name type="scientific">Robbsia andropogonis</name>
    <dbReference type="NCBI Taxonomy" id="28092"/>
    <lineage>
        <taxon>Bacteria</taxon>
        <taxon>Pseudomonadati</taxon>
        <taxon>Pseudomonadota</taxon>
        <taxon>Betaproteobacteria</taxon>
        <taxon>Burkholderiales</taxon>
        <taxon>Burkholderiaceae</taxon>
        <taxon>Robbsia</taxon>
    </lineage>
</organism>
<dbReference type="EMBL" id="LAQU01000072">
    <property type="protein sequence ID" value="KKB61100.1"/>
    <property type="molecule type" value="Genomic_DNA"/>
</dbReference>
<gene>
    <name evidence="1" type="ORF">WM40_25200</name>
</gene>
<dbReference type="PATRIC" id="fig|28092.6.peg.5949"/>
<sequence>MQIFLIFATNRTITSPWIFHIPFNNDEFRMQRAYNVFTLFLKSDAATHYAARIFNCIDRRGSLYTSVALIISTMNTPYAFAGPTISPEVTPAPPRLESITTQALDSCTEMGEIARAVAAWRDAGGASWMAKAKLDQRISEPPVKLAAQDLVDTLYSEAMRKLGPDETAMVVSASCHNATTPSSASEPIVTK</sequence>
<reference evidence="1 2" key="1">
    <citation type="submission" date="2015-03" db="EMBL/GenBank/DDBJ databases">
        <title>Draft Genome Sequence of Burkholderia andropogonis type strain ICMP2807, isolated from Sorghum bicolor.</title>
        <authorList>
            <person name="Lopes-Santos L."/>
            <person name="Castro D.B."/>
            <person name="Ottoboni L.M."/>
            <person name="Park D."/>
            <person name="Weirc B.S."/>
            <person name="Destefano S.A."/>
        </authorList>
    </citation>
    <scope>NUCLEOTIDE SEQUENCE [LARGE SCALE GENOMIC DNA]</scope>
    <source>
        <strain evidence="1 2">ICMP2807</strain>
    </source>
</reference>
<accession>A0A0F5JTY0</accession>
<proteinExistence type="predicted"/>
<name>A0A0F5JTY0_9BURK</name>
<evidence type="ECO:0000313" key="1">
    <source>
        <dbReference type="EMBL" id="KKB61100.1"/>
    </source>
</evidence>
<dbReference type="RefSeq" id="WP_046154360.1">
    <property type="nucleotide sequence ID" value="NZ_CADFGU010000001.1"/>
</dbReference>
<dbReference type="Proteomes" id="UP000033618">
    <property type="component" value="Unassembled WGS sequence"/>
</dbReference>